<evidence type="ECO:0000313" key="1">
    <source>
        <dbReference type="EMBL" id="KAI5648821.1"/>
    </source>
</evidence>
<name>A0ACB9ZPT5_CATRO</name>
<comment type="caution">
    <text evidence="1">The sequence shown here is derived from an EMBL/GenBank/DDBJ whole genome shotgun (WGS) entry which is preliminary data.</text>
</comment>
<organism evidence="1 2">
    <name type="scientific">Catharanthus roseus</name>
    <name type="common">Madagascar periwinkle</name>
    <name type="synonym">Vinca rosea</name>
    <dbReference type="NCBI Taxonomy" id="4058"/>
    <lineage>
        <taxon>Eukaryota</taxon>
        <taxon>Viridiplantae</taxon>
        <taxon>Streptophyta</taxon>
        <taxon>Embryophyta</taxon>
        <taxon>Tracheophyta</taxon>
        <taxon>Spermatophyta</taxon>
        <taxon>Magnoliopsida</taxon>
        <taxon>eudicotyledons</taxon>
        <taxon>Gunneridae</taxon>
        <taxon>Pentapetalae</taxon>
        <taxon>asterids</taxon>
        <taxon>lamiids</taxon>
        <taxon>Gentianales</taxon>
        <taxon>Apocynaceae</taxon>
        <taxon>Rauvolfioideae</taxon>
        <taxon>Vinceae</taxon>
        <taxon>Catharanthinae</taxon>
        <taxon>Catharanthus</taxon>
    </lineage>
</organism>
<proteinExistence type="predicted"/>
<evidence type="ECO:0000313" key="2">
    <source>
        <dbReference type="Proteomes" id="UP001060085"/>
    </source>
</evidence>
<protein>
    <submittedName>
        <fullName evidence="1">Uncharacterized protein</fullName>
    </submittedName>
</protein>
<dbReference type="Proteomes" id="UP001060085">
    <property type="component" value="Linkage Group LG08"/>
</dbReference>
<reference evidence="2" key="1">
    <citation type="journal article" date="2023" name="Nat. Plants">
        <title>Single-cell RNA sequencing provides a high-resolution roadmap for understanding the multicellular compartmentation of specialized metabolism.</title>
        <authorList>
            <person name="Sun S."/>
            <person name="Shen X."/>
            <person name="Li Y."/>
            <person name="Li Y."/>
            <person name="Wang S."/>
            <person name="Li R."/>
            <person name="Zhang H."/>
            <person name="Shen G."/>
            <person name="Guo B."/>
            <person name="Wei J."/>
            <person name="Xu J."/>
            <person name="St-Pierre B."/>
            <person name="Chen S."/>
            <person name="Sun C."/>
        </authorList>
    </citation>
    <scope>NUCLEOTIDE SEQUENCE [LARGE SCALE GENOMIC DNA]</scope>
</reference>
<sequence>MAMQLFREGFFLDTGVLLITAGLGSLDKFANFAAKNYFNQKGSWFAAVKKALNSDSREKKKRKSKGWFGRQKSQDFDAAVQTEPVSETPAVTTSTEEEKKLIEAENEQNNHVYSEMAAVKIQTAFRGHMARRAFRALKGLVRLKTMIQGQSVKRQATVTLKCMQTLAHVQSEIRARRIRINFLQIADNWNSSTRSKEQVEAKLQTKQEAANRRERALAYSYTHQRTWRNTPKSTQQTFTNPNPQWGWSWLERWMASRPWEANTATEKEPNSEHGSIKTTTSRAVSVAELQRAQSFRDDSKPSPSAHRQSRPPSRQSPSSSTPHSKTLASPMGAGKLRSPSSTRRRSCGMDDDSQSMCSAQSEYHHRRHSIAGSSMRDDESLASSPAAPNYLSPTKSTKARSRQPSPLSMEKNGTPDRGSVSSTKKRLSFSGSPAATRRYSGPPKIDTASLRRH</sequence>
<keyword evidence="2" id="KW-1185">Reference proteome</keyword>
<accession>A0ACB9ZPT5</accession>
<gene>
    <name evidence="1" type="ORF">M9H77_34826</name>
</gene>
<dbReference type="EMBL" id="CM044708">
    <property type="protein sequence ID" value="KAI5648821.1"/>
    <property type="molecule type" value="Genomic_DNA"/>
</dbReference>